<accession>W2RSY0</accession>
<dbReference type="InParanoid" id="W2RSY0"/>
<dbReference type="AlphaFoldDB" id="W2RSY0"/>
<proteinExistence type="predicted"/>
<dbReference type="EMBL" id="KB822722">
    <property type="protein sequence ID" value="ETN38829.1"/>
    <property type="molecule type" value="Genomic_DNA"/>
</dbReference>
<dbReference type="RefSeq" id="XP_008719418.1">
    <property type="nucleotide sequence ID" value="XM_008721196.1"/>
</dbReference>
<protein>
    <submittedName>
        <fullName evidence="2">Uncharacterized protein</fullName>
    </submittedName>
</protein>
<evidence type="ECO:0000313" key="3">
    <source>
        <dbReference type="Proteomes" id="UP000030752"/>
    </source>
</evidence>
<organism evidence="2 3">
    <name type="scientific">Cyphellophora europaea (strain CBS 101466)</name>
    <name type="common">Phialophora europaea</name>
    <dbReference type="NCBI Taxonomy" id="1220924"/>
    <lineage>
        <taxon>Eukaryota</taxon>
        <taxon>Fungi</taxon>
        <taxon>Dikarya</taxon>
        <taxon>Ascomycota</taxon>
        <taxon>Pezizomycotina</taxon>
        <taxon>Eurotiomycetes</taxon>
        <taxon>Chaetothyriomycetidae</taxon>
        <taxon>Chaetothyriales</taxon>
        <taxon>Cyphellophoraceae</taxon>
        <taxon>Cyphellophora</taxon>
    </lineage>
</organism>
<name>W2RSY0_CYPE1</name>
<evidence type="ECO:0000313" key="2">
    <source>
        <dbReference type="EMBL" id="ETN38829.1"/>
    </source>
</evidence>
<keyword evidence="3" id="KW-1185">Reference proteome</keyword>
<dbReference type="Proteomes" id="UP000030752">
    <property type="component" value="Unassembled WGS sequence"/>
</dbReference>
<dbReference type="VEuPathDB" id="FungiDB:HMPREF1541_06868"/>
<reference evidence="2 3" key="1">
    <citation type="submission" date="2013-03" db="EMBL/GenBank/DDBJ databases">
        <title>The Genome Sequence of Phialophora europaea CBS 101466.</title>
        <authorList>
            <consortium name="The Broad Institute Genomics Platform"/>
            <person name="Cuomo C."/>
            <person name="de Hoog S."/>
            <person name="Gorbushina A."/>
            <person name="Walker B."/>
            <person name="Young S.K."/>
            <person name="Zeng Q."/>
            <person name="Gargeya S."/>
            <person name="Fitzgerald M."/>
            <person name="Haas B."/>
            <person name="Abouelleil A."/>
            <person name="Allen A.W."/>
            <person name="Alvarado L."/>
            <person name="Arachchi H.M."/>
            <person name="Berlin A.M."/>
            <person name="Chapman S.B."/>
            <person name="Gainer-Dewar J."/>
            <person name="Goldberg J."/>
            <person name="Griggs A."/>
            <person name="Gujja S."/>
            <person name="Hansen M."/>
            <person name="Howarth C."/>
            <person name="Imamovic A."/>
            <person name="Ireland A."/>
            <person name="Larimer J."/>
            <person name="McCowan C."/>
            <person name="Murphy C."/>
            <person name="Pearson M."/>
            <person name="Poon T.W."/>
            <person name="Priest M."/>
            <person name="Roberts A."/>
            <person name="Saif S."/>
            <person name="Shea T."/>
            <person name="Sisk P."/>
            <person name="Sykes S."/>
            <person name="Wortman J."/>
            <person name="Nusbaum C."/>
            <person name="Birren B."/>
        </authorList>
    </citation>
    <scope>NUCLEOTIDE SEQUENCE [LARGE SCALE GENOMIC DNA]</scope>
    <source>
        <strain evidence="2 3">CBS 101466</strain>
    </source>
</reference>
<dbReference type="GeneID" id="19974207"/>
<evidence type="ECO:0000256" key="1">
    <source>
        <dbReference type="SAM" id="MobiDB-lite"/>
    </source>
</evidence>
<gene>
    <name evidence="2" type="ORF">HMPREF1541_06868</name>
</gene>
<dbReference type="HOGENOM" id="CLU_2346630_0_0_1"/>
<sequence length="97" mass="10656">MLVPQNSFLLRYLLDPLLSPRPKLRDHRNTQQIVPPHTRKASGRVQYPARPHLILPRGRMKISTRASTNVQFAVTKFSGAPKSGPATSAGLCSTLAA</sequence>
<feature type="region of interest" description="Disordered" evidence="1">
    <location>
        <begin position="78"/>
        <end position="97"/>
    </location>
</feature>